<keyword evidence="1" id="KW-0812">Transmembrane</keyword>
<proteinExistence type="predicted"/>
<sequence length="157" mass="17666">MNGKRIGKIIVFFILPLLVLSWTSIPVVTEYTLHLMLVMFVAAAALSFVKNEKLALVKNVLHALIILLLVGGTGWFLSPFFFLLYLLPIYLGFLYIPSVAFGFLTALLIIFAFSVGEVEVSFDIMTLLSLLLVVPLVIYLRKKYLVLKQTDKDILIL</sequence>
<keyword evidence="1" id="KW-0472">Membrane</keyword>
<feature type="transmembrane region" description="Helical" evidence="1">
    <location>
        <begin position="31"/>
        <end position="49"/>
    </location>
</feature>
<organism evidence="2 3">
    <name type="scientific">Candidatus Andersenbacteria bacterium RIFCSPHIGHO2_12_FULL_45_11b</name>
    <dbReference type="NCBI Taxonomy" id="1797282"/>
    <lineage>
        <taxon>Bacteria</taxon>
        <taxon>Candidatus Anderseniibacteriota</taxon>
    </lineage>
</organism>
<protein>
    <submittedName>
        <fullName evidence="2">Uncharacterized protein</fullName>
    </submittedName>
</protein>
<dbReference type="Proteomes" id="UP000177941">
    <property type="component" value="Unassembled WGS sequence"/>
</dbReference>
<name>A0A1G1XD53_9BACT</name>
<accession>A0A1G1XD53</accession>
<dbReference type="AlphaFoldDB" id="A0A1G1XD53"/>
<keyword evidence="1" id="KW-1133">Transmembrane helix</keyword>
<evidence type="ECO:0000256" key="1">
    <source>
        <dbReference type="SAM" id="Phobius"/>
    </source>
</evidence>
<gene>
    <name evidence="2" type="ORF">A3E36_01555</name>
</gene>
<evidence type="ECO:0000313" key="3">
    <source>
        <dbReference type="Proteomes" id="UP000177941"/>
    </source>
</evidence>
<feature type="transmembrane region" description="Helical" evidence="1">
    <location>
        <begin position="93"/>
        <end position="113"/>
    </location>
</feature>
<dbReference type="EMBL" id="MHHS01000001">
    <property type="protein sequence ID" value="OGY37938.1"/>
    <property type="molecule type" value="Genomic_DNA"/>
</dbReference>
<feature type="transmembrane region" description="Helical" evidence="1">
    <location>
        <begin position="61"/>
        <end position="87"/>
    </location>
</feature>
<feature type="transmembrane region" description="Helical" evidence="1">
    <location>
        <begin position="7"/>
        <end position="25"/>
    </location>
</feature>
<feature type="transmembrane region" description="Helical" evidence="1">
    <location>
        <begin position="120"/>
        <end position="140"/>
    </location>
</feature>
<comment type="caution">
    <text evidence="2">The sequence shown here is derived from an EMBL/GenBank/DDBJ whole genome shotgun (WGS) entry which is preliminary data.</text>
</comment>
<evidence type="ECO:0000313" key="2">
    <source>
        <dbReference type="EMBL" id="OGY37938.1"/>
    </source>
</evidence>
<reference evidence="2 3" key="1">
    <citation type="journal article" date="2016" name="Nat. Commun.">
        <title>Thousands of microbial genomes shed light on interconnected biogeochemical processes in an aquifer system.</title>
        <authorList>
            <person name="Anantharaman K."/>
            <person name="Brown C.T."/>
            <person name="Hug L.A."/>
            <person name="Sharon I."/>
            <person name="Castelle C.J."/>
            <person name="Probst A.J."/>
            <person name="Thomas B.C."/>
            <person name="Singh A."/>
            <person name="Wilkins M.J."/>
            <person name="Karaoz U."/>
            <person name="Brodie E.L."/>
            <person name="Williams K.H."/>
            <person name="Hubbard S.S."/>
            <person name="Banfield J.F."/>
        </authorList>
    </citation>
    <scope>NUCLEOTIDE SEQUENCE [LARGE SCALE GENOMIC DNA]</scope>
</reference>